<accession>A0ACA8R3S6</accession>
<keyword evidence="2" id="KW-1185">Reference proteome</keyword>
<name>A0ACA8R3S6_METAZ</name>
<organism evidence="1 2">
    <name type="scientific">Methanobrevibacter arboriphilus</name>
    <dbReference type="NCBI Taxonomy" id="39441"/>
    <lineage>
        <taxon>Archaea</taxon>
        <taxon>Methanobacteriati</taxon>
        <taxon>Methanobacteriota</taxon>
        <taxon>Methanomada group</taxon>
        <taxon>Methanobacteria</taxon>
        <taxon>Methanobacteriales</taxon>
        <taxon>Methanobacteriaceae</taxon>
        <taxon>Methanobrevibacter</taxon>
    </lineage>
</organism>
<gene>
    <name evidence="1" type="ORF">MarbSA_05550</name>
</gene>
<proteinExistence type="predicted"/>
<dbReference type="Proteomes" id="UP000825015">
    <property type="component" value="Chromosome"/>
</dbReference>
<reference evidence="1" key="1">
    <citation type="submission" date="2019-06" db="EMBL/GenBank/DDBJ databases">
        <title>Complete genome sequence of Methanobrevibacter arboriphilus strain SA.</title>
        <authorList>
            <person name="Asakawa S."/>
        </authorList>
    </citation>
    <scope>NUCLEOTIDE SEQUENCE</scope>
    <source>
        <strain evidence="1">SA</strain>
    </source>
</reference>
<sequence>MSRTPEFFIVDDEAVESSVFEQYSIKSESIEESQQIKDPFNDFYGNKGLIQPKLDPYKLAKLSKINTYHRASCRIKSNDIGGLGYNIKPVTDNPNEKNKILLQEFFEGSDEILEDILRKNRRDIEELGYCVLEVIRTGYAAKGIPKKIAHIPAKTVRIHQDENKYCQIRGTKERWFKRIGYEKDIDKENGEEHPLGYLSTDKRATEIILSVKYSTDDEYYGEPDSVSAHNAILGDKTRAEYNISFFENYGVPTYSVSVLGDFDPGEKDPKTGKTQIQKNIENKFKSFKKNPHSVMITTIPSRKGAKNVEIRFEKLSVETKEASFRMYRVDNRDEVLTSHGVDPNRAGVITTGALGGNVAGETKKNYKESVVIPQQRTLAALINKYIVRHEWGFKIFDYNFELKTLDTDDLTQKIDNDCKLMDHAALTPNEVRRRNGLEPVTDNPLMDMYYLNNIPLEEDRDVDPVIVNLENLRDNIIQEVENNAKTSTKSDWSFRSVYNGFKKFKPSKKV</sequence>
<dbReference type="EMBL" id="AP019779">
    <property type="protein sequence ID" value="BBL61515.1"/>
    <property type="molecule type" value="Genomic_DNA"/>
</dbReference>
<evidence type="ECO:0000313" key="2">
    <source>
        <dbReference type="Proteomes" id="UP000825015"/>
    </source>
</evidence>
<evidence type="ECO:0000313" key="1">
    <source>
        <dbReference type="EMBL" id="BBL61515.1"/>
    </source>
</evidence>
<protein>
    <submittedName>
        <fullName evidence="1">Uncharacterized protein</fullName>
    </submittedName>
</protein>